<name>A0A9J9LDX1_RHIWR</name>
<dbReference type="EMBL" id="CP000699">
    <property type="protein sequence ID" value="ABQ67446.1"/>
    <property type="molecule type" value="Genomic_DNA"/>
</dbReference>
<dbReference type="InterPro" id="IPR052169">
    <property type="entry name" value="CW_Biosynth-Accessory"/>
</dbReference>
<proteinExistence type="inferred from homology"/>
<dbReference type="AlphaFoldDB" id="A0A9J9LDX1"/>
<protein>
    <recommendedName>
        <fullName evidence="2">Capsule synthesis protein CapA domain-containing protein</fullName>
    </recommendedName>
</protein>
<dbReference type="PANTHER" id="PTHR33393">
    <property type="entry name" value="POLYGLUTAMINE SYNTHESIS ACCESSORY PROTEIN RV0574C-RELATED"/>
    <property type="match status" value="1"/>
</dbReference>
<evidence type="ECO:0000313" key="4">
    <source>
        <dbReference type="Proteomes" id="UP000001989"/>
    </source>
</evidence>
<dbReference type="SMART" id="SM00854">
    <property type="entry name" value="PGA_cap"/>
    <property type="match status" value="1"/>
</dbReference>
<dbReference type="KEGG" id="swi:Swit_1080"/>
<dbReference type="Pfam" id="PF09587">
    <property type="entry name" value="PGA_cap"/>
    <property type="match status" value="2"/>
</dbReference>
<dbReference type="InterPro" id="IPR029052">
    <property type="entry name" value="Metallo-depent_PP-like"/>
</dbReference>
<dbReference type="SUPFAM" id="SSF56300">
    <property type="entry name" value="Metallo-dependent phosphatases"/>
    <property type="match status" value="1"/>
</dbReference>
<evidence type="ECO:0000256" key="1">
    <source>
        <dbReference type="ARBA" id="ARBA00005662"/>
    </source>
</evidence>
<evidence type="ECO:0000259" key="2">
    <source>
        <dbReference type="SMART" id="SM00854"/>
    </source>
</evidence>
<gene>
    <name evidence="3" type="ordered locus">Swit_1080</name>
</gene>
<comment type="similarity">
    <text evidence="1">Belongs to the CapA family.</text>
</comment>
<evidence type="ECO:0000313" key="3">
    <source>
        <dbReference type="EMBL" id="ABQ67446.1"/>
    </source>
</evidence>
<sequence length="460" mass="48579">MTLSRAWVRWTVGWLGAAALVTGPAFAGKSEASSAPVVTVAFGGDMIGPVHPMNRAGDPAFAGVAELFRKADVGFVNQENAVFDLNRFSGYPAAENGGGYPLRYAGHAAELKDMGATLVSLANNHPTDWGSEGLAATLRNLAAAGVVAGGAAMSDAAARGPVFQLTPKGAVALVATASTFPPTAVAGPAIERHAMMSQPRPGISPLHVRKVRVVPPPLYKVVLEAAGPTALRDGPDMRVGDQVFRQGDSLGSLWEMKPSDRDALLDAVAEARKRAGLVLFSIHAHETAGEDEEPAVPYHPVFLQHANEAASPNDPRPASFQVELFHAAIDHGASAVARHGPHIISGIEIYKGKPIFYGLGSLFLDFGGARVLDTPSGETIHVPDIWYESFVPVVEYQGERVRSIRLYPVLIEDKAGPRSGSPSLARGERARTILGRLQALSAPFGTKIRINGDIGIVELE</sequence>
<reference evidence="3 4" key="1">
    <citation type="journal article" date="2010" name="J. Bacteriol.">
        <title>Genome sequence of the dioxin-mineralizing bacterium Sphingomonas wittichii RW1.</title>
        <authorList>
            <person name="Miller T.R."/>
            <person name="Delcher A.L."/>
            <person name="Salzberg S.L."/>
            <person name="Saunders E."/>
            <person name="Detter J.C."/>
            <person name="Halden R.U."/>
        </authorList>
    </citation>
    <scope>NUCLEOTIDE SEQUENCE [LARGE SCALE GENOMIC DNA]</scope>
    <source>
        <strain evidence="4">DSM 6014 / CCUG 31198 / JCM 15750 / NBRC 105917 / EY 4224 / RW1</strain>
    </source>
</reference>
<feature type="domain" description="Capsule synthesis protein CapA" evidence="2">
    <location>
        <begin position="39"/>
        <end position="366"/>
    </location>
</feature>
<dbReference type="InterPro" id="IPR019079">
    <property type="entry name" value="Capsule_synth_CapA"/>
</dbReference>
<dbReference type="Proteomes" id="UP000001989">
    <property type="component" value="Chromosome"/>
</dbReference>
<dbReference type="PANTHER" id="PTHR33393:SF13">
    <property type="entry name" value="PGA BIOSYNTHESIS PROTEIN CAPA"/>
    <property type="match status" value="1"/>
</dbReference>
<organism evidence="3 4">
    <name type="scientific">Rhizorhabdus wittichii (strain DSM 6014 / CCUG 31198 / JCM 15750 / NBRC 105917 / EY 4224 / RW1)</name>
    <name type="common">Sphingomonas wittichii</name>
    <dbReference type="NCBI Taxonomy" id="392499"/>
    <lineage>
        <taxon>Bacteria</taxon>
        <taxon>Pseudomonadati</taxon>
        <taxon>Pseudomonadota</taxon>
        <taxon>Alphaproteobacteria</taxon>
        <taxon>Sphingomonadales</taxon>
        <taxon>Sphingomonadaceae</taxon>
        <taxon>Rhizorhabdus</taxon>
    </lineage>
</organism>
<accession>A0A9J9LDX1</accession>
<keyword evidence="4" id="KW-1185">Reference proteome</keyword>